<dbReference type="GO" id="GO:0005829">
    <property type="term" value="C:cytosol"/>
    <property type="evidence" value="ECO:0007669"/>
    <property type="project" value="TreeGrafter"/>
</dbReference>
<comment type="caution">
    <text evidence="6">The sequence shown here is derived from an EMBL/GenBank/DDBJ whole genome shotgun (WGS) entry which is preliminary data.</text>
</comment>
<keyword evidence="7" id="KW-1185">Reference proteome</keyword>
<evidence type="ECO:0000256" key="2">
    <source>
        <dbReference type="ARBA" id="ARBA00022679"/>
    </source>
</evidence>
<comment type="similarity">
    <text evidence="1">Belongs to the P-Pant transferase superfamily. Gsp/Sfp/HetI/AcpT family.</text>
</comment>
<dbReference type="Pfam" id="PF22624">
    <property type="entry name" value="AASDHPPT_N"/>
    <property type="match status" value="1"/>
</dbReference>
<dbReference type="PANTHER" id="PTHR12215">
    <property type="entry name" value="PHOSPHOPANTETHEINE TRANSFERASE"/>
    <property type="match status" value="1"/>
</dbReference>
<feature type="region of interest" description="Disordered" evidence="3">
    <location>
        <begin position="1"/>
        <end position="39"/>
    </location>
</feature>
<gene>
    <name evidence="6" type="ORF">CKO42_07675</name>
</gene>
<reference evidence="6 7" key="1">
    <citation type="journal article" date="2020" name="Microorganisms">
        <title>Osmotic Adaptation and Compatible Solute Biosynthesis of Phototrophic Bacteria as Revealed from Genome Analyses.</title>
        <authorList>
            <person name="Imhoff J.F."/>
            <person name="Rahn T."/>
            <person name="Kunzel S."/>
            <person name="Keller A."/>
            <person name="Neulinger S.C."/>
        </authorList>
    </citation>
    <scope>NUCLEOTIDE SEQUENCE [LARGE SCALE GENOMIC DNA]</scope>
    <source>
        <strain evidence="6 7">DSM 25653</strain>
    </source>
</reference>
<dbReference type="EMBL" id="NRRY01000009">
    <property type="protein sequence ID" value="MBK1618320.1"/>
    <property type="molecule type" value="Genomic_DNA"/>
</dbReference>
<evidence type="ECO:0000313" key="7">
    <source>
        <dbReference type="Proteomes" id="UP001138768"/>
    </source>
</evidence>
<dbReference type="InterPro" id="IPR037143">
    <property type="entry name" value="4-PPantetheinyl_Trfase_dom_sf"/>
</dbReference>
<dbReference type="InterPro" id="IPR055066">
    <property type="entry name" value="AASDHPPT_N"/>
</dbReference>
<dbReference type="InterPro" id="IPR008278">
    <property type="entry name" value="4-PPantetheinyl_Trfase_dom"/>
</dbReference>
<dbReference type="Gene3D" id="3.90.470.20">
    <property type="entry name" value="4'-phosphopantetheinyl transferase domain"/>
    <property type="match status" value="2"/>
</dbReference>
<protein>
    <recommendedName>
        <fullName evidence="8">4'-phosphopantetheinyl transferase superfamily protein</fullName>
    </recommendedName>
</protein>
<evidence type="ECO:0000256" key="1">
    <source>
        <dbReference type="ARBA" id="ARBA00010990"/>
    </source>
</evidence>
<dbReference type="AlphaFoldDB" id="A0A9X0W7M2"/>
<keyword evidence="2" id="KW-0808">Transferase</keyword>
<evidence type="ECO:0000256" key="3">
    <source>
        <dbReference type="SAM" id="MobiDB-lite"/>
    </source>
</evidence>
<dbReference type="InterPro" id="IPR050559">
    <property type="entry name" value="P-Pant_transferase_sf"/>
</dbReference>
<dbReference type="Pfam" id="PF01648">
    <property type="entry name" value="ACPS"/>
    <property type="match status" value="1"/>
</dbReference>
<dbReference type="PANTHER" id="PTHR12215:SF10">
    <property type="entry name" value="L-AMINOADIPATE-SEMIALDEHYDE DEHYDROGENASE-PHOSPHOPANTETHEINYL TRANSFERASE"/>
    <property type="match status" value="1"/>
</dbReference>
<organism evidence="6 7">
    <name type="scientific">Lamprobacter modestohalophilus</name>
    <dbReference type="NCBI Taxonomy" id="1064514"/>
    <lineage>
        <taxon>Bacteria</taxon>
        <taxon>Pseudomonadati</taxon>
        <taxon>Pseudomonadota</taxon>
        <taxon>Gammaproteobacteria</taxon>
        <taxon>Chromatiales</taxon>
        <taxon>Chromatiaceae</taxon>
        <taxon>Lamprobacter</taxon>
    </lineage>
</organism>
<dbReference type="GO" id="GO:0019878">
    <property type="term" value="P:lysine biosynthetic process via aminoadipic acid"/>
    <property type="evidence" value="ECO:0007669"/>
    <property type="project" value="TreeGrafter"/>
</dbReference>
<evidence type="ECO:0000259" key="5">
    <source>
        <dbReference type="Pfam" id="PF22624"/>
    </source>
</evidence>
<evidence type="ECO:0008006" key="8">
    <source>
        <dbReference type="Google" id="ProtNLM"/>
    </source>
</evidence>
<dbReference type="GO" id="GO:0000287">
    <property type="term" value="F:magnesium ion binding"/>
    <property type="evidence" value="ECO:0007669"/>
    <property type="project" value="InterPro"/>
</dbReference>
<dbReference type="GO" id="GO:0008897">
    <property type="term" value="F:holo-[acyl-carrier-protein] synthase activity"/>
    <property type="evidence" value="ECO:0007669"/>
    <property type="project" value="InterPro"/>
</dbReference>
<evidence type="ECO:0000259" key="4">
    <source>
        <dbReference type="Pfam" id="PF01648"/>
    </source>
</evidence>
<feature type="domain" description="4'-phosphopantetheinyl transferase" evidence="4">
    <location>
        <begin position="155"/>
        <end position="255"/>
    </location>
</feature>
<proteinExistence type="inferred from homology"/>
<dbReference type="Proteomes" id="UP001138768">
    <property type="component" value="Unassembled WGS sequence"/>
</dbReference>
<accession>A0A9X0W7M2</accession>
<evidence type="ECO:0000313" key="6">
    <source>
        <dbReference type="EMBL" id="MBK1618320.1"/>
    </source>
</evidence>
<dbReference type="SUPFAM" id="SSF56214">
    <property type="entry name" value="4'-phosphopantetheinyl transferase"/>
    <property type="match status" value="2"/>
</dbReference>
<name>A0A9X0W7M2_9GAMM</name>
<feature type="domain" description="4'-phosphopantetheinyl transferase N-terminal" evidence="5">
    <location>
        <begin position="70"/>
        <end position="150"/>
    </location>
</feature>
<sequence length="300" mass="32594">MRAIALPRTQIRGGTDDGTDGPGRSSADSMLSGSGLAPSPVQTSAVRMATIQTGLLVVELALEPWGAAQAGLLEQLPAEEQSRILRYRRDADRYRSLAAALLPRLLISHQRAQPLAQIHIERGPTGKPFYPADPQLHFNLSHSGQFVALALGTSPVGVDVEQVRPTRDWDAIAKRFFTVEEQQWLARFDNAERRHRFVALWSRKESLLKATGEGIAGGLSSFCAIAEDHAEIEIDHRGQRWFLRSYPALTGYGLALCSGAPGLPQPLQAQVRAAQFLDDINPAIATLVAMPRVAADAKAP</sequence>